<keyword evidence="1" id="KW-0732">Signal</keyword>
<dbReference type="RefSeq" id="WP_129207154.1">
    <property type="nucleotide sequence ID" value="NZ_BMGU01000001.1"/>
</dbReference>
<keyword evidence="3" id="KW-1185">Reference proteome</keyword>
<organism evidence="2 3">
    <name type="scientific">Silvibacterium dinghuense</name>
    <dbReference type="NCBI Taxonomy" id="1560006"/>
    <lineage>
        <taxon>Bacteria</taxon>
        <taxon>Pseudomonadati</taxon>
        <taxon>Acidobacteriota</taxon>
        <taxon>Terriglobia</taxon>
        <taxon>Terriglobales</taxon>
        <taxon>Acidobacteriaceae</taxon>
        <taxon>Silvibacterium</taxon>
    </lineage>
</organism>
<evidence type="ECO:0000313" key="2">
    <source>
        <dbReference type="EMBL" id="RXS97375.1"/>
    </source>
</evidence>
<gene>
    <name evidence="2" type="ORF">ESZ00_05580</name>
</gene>
<comment type="caution">
    <text evidence="2">The sequence shown here is derived from an EMBL/GenBank/DDBJ whole genome shotgun (WGS) entry which is preliminary data.</text>
</comment>
<name>A0A4Q1SIY2_9BACT</name>
<dbReference type="AlphaFoldDB" id="A0A4Q1SIY2"/>
<accession>A0A4Q1SIY2</accession>
<protein>
    <recommendedName>
        <fullName evidence="4">TonB C-terminal domain-containing protein</fullName>
    </recommendedName>
</protein>
<dbReference type="OrthoDB" id="118897at2"/>
<feature type="chain" id="PRO_5020834969" description="TonB C-terminal domain-containing protein" evidence="1">
    <location>
        <begin position="24"/>
        <end position="331"/>
    </location>
</feature>
<feature type="signal peptide" evidence="1">
    <location>
        <begin position="1"/>
        <end position="23"/>
    </location>
</feature>
<evidence type="ECO:0008006" key="4">
    <source>
        <dbReference type="Google" id="ProtNLM"/>
    </source>
</evidence>
<dbReference type="EMBL" id="SDMK01000001">
    <property type="protein sequence ID" value="RXS97375.1"/>
    <property type="molecule type" value="Genomic_DNA"/>
</dbReference>
<reference evidence="2 3" key="1">
    <citation type="journal article" date="2016" name="Int. J. Syst. Evol. Microbiol.">
        <title>Acidipila dinghuensis sp. nov., an acidobacterium isolated from forest soil.</title>
        <authorList>
            <person name="Jiang Y.W."/>
            <person name="Wang J."/>
            <person name="Chen M.H."/>
            <person name="Lv Y.Y."/>
            <person name="Qiu L.H."/>
        </authorList>
    </citation>
    <scope>NUCLEOTIDE SEQUENCE [LARGE SCALE GENOMIC DNA]</scope>
    <source>
        <strain evidence="2 3">DHOF10</strain>
    </source>
</reference>
<sequence length="331" mass="37408">MSTALRSFFLLLTGLLATAAASAQVMTSHNWQRALTQARNLLPDTSLAGEPYHLHYDLHFRIPLDGHSNQEADATYDVYVDPHRFRRTDMASGSFHMTVVDDLQHQTSWHSMTGDMPLGLYDFEDIVLEPRPVLFALEHSATPALLPMHRRVLEGSLYGCVDDGEMAMLCFDPFTHVFALGQILNQTYVYADWIPLRSHAIPSLIRIYDGKTLLLTANGKIEVFHRFAPLFFTQTAPTPPTPIENRPVVSFPQLKATPWYGNASLRITVDEEGKVSHTELVEIDNNKIKHAAMNFIRDLRFRPASEAPGTPATFTTLFYLRYLPRANPSLR</sequence>
<proteinExistence type="predicted"/>
<evidence type="ECO:0000313" key="3">
    <source>
        <dbReference type="Proteomes" id="UP000290253"/>
    </source>
</evidence>
<evidence type="ECO:0000256" key="1">
    <source>
        <dbReference type="SAM" id="SignalP"/>
    </source>
</evidence>
<dbReference type="Proteomes" id="UP000290253">
    <property type="component" value="Unassembled WGS sequence"/>
</dbReference>